<dbReference type="Pfam" id="PF13910">
    <property type="entry name" value="DUF4209"/>
    <property type="match status" value="1"/>
</dbReference>
<keyword evidence="3" id="KW-1185">Reference proteome</keyword>
<sequence>MRKSSFNIENFDNLNDFFSEYDKNVLLLKRNHELLEPLLNYKEKTNSDDEKQKIQWEVEASLFDFYGGRLFSFSTSNGKEVGEISEYPQLNEYQITAFDYLKNRAINSESAYLRARYNLLLWHSILKKNNTYAKNASINYIAAIEECIRKLEEEIEYSYLIGRIIENLFSVVNECKQNIEETKEITRQLLSSKDLNFWAKHGIIEDMLKYPKIFKAIDFTDILPFFTEQINVANKNVDDFNLVNYHLPTAIKVAQKLKSDVKVWYEEKGNSCLRLADKEVEEDRYWIKLDYYRAAIEAFLQSGNFEKRKVVEQQYFELKPKVKLNEYRIDLDEETITKLKENQDEIKKFALSLLKNPPELNYLNLAQGKYFPKIDDVKNAIKNKEKGFLEFVTTLQFDNNKNISREDPEQKEYKEILEEYGQRINETFLPFLHYFFVNGIKSGHITAKNLIRFLAINTWIGKPYVKTDLGGNLNESNWIYQIVPSIVEFYNQILAWGESKYYTPNFILCIDSLTLKIEGLFRNFSERLNVSTSKGKRKGVQEALAHDIIDNEIIRQYFNEEDRLLFDYVFSNNGGLNLRNNIAHCFYNEKDYHPDKMFLLITVLLRLGKYDFNTKG</sequence>
<accession>A0AA42CAC6</accession>
<reference evidence="2" key="1">
    <citation type="submission" date="2022-10" db="EMBL/GenBank/DDBJ databases">
        <title>Gaoshiqiia sediminis gen. nov., sp. nov., isolated from coastal sediment.</title>
        <authorList>
            <person name="Yu W.X."/>
            <person name="Mu D.S."/>
            <person name="Du J.Z."/>
            <person name="Liang Y.Q."/>
        </authorList>
    </citation>
    <scope>NUCLEOTIDE SEQUENCE</scope>
    <source>
        <strain evidence="2">A06</strain>
    </source>
</reference>
<dbReference type="Proteomes" id="UP001163821">
    <property type="component" value="Unassembled WGS sequence"/>
</dbReference>
<comment type="caution">
    <text evidence="2">The sequence shown here is derived from an EMBL/GenBank/DDBJ whole genome shotgun (WGS) entry which is preliminary data.</text>
</comment>
<dbReference type="RefSeq" id="WP_282591922.1">
    <property type="nucleotide sequence ID" value="NZ_JAPAAF010000015.1"/>
</dbReference>
<evidence type="ECO:0000313" key="2">
    <source>
        <dbReference type="EMBL" id="MCW0483320.1"/>
    </source>
</evidence>
<evidence type="ECO:0000313" key="3">
    <source>
        <dbReference type="Proteomes" id="UP001163821"/>
    </source>
</evidence>
<protein>
    <submittedName>
        <fullName evidence="2">DUF4209 domain-containing protein</fullName>
    </submittedName>
</protein>
<organism evidence="2 3">
    <name type="scientific">Gaoshiqia sediminis</name>
    <dbReference type="NCBI Taxonomy" id="2986998"/>
    <lineage>
        <taxon>Bacteria</taxon>
        <taxon>Pseudomonadati</taxon>
        <taxon>Bacteroidota</taxon>
        <taxon>Bacteroidia</taxon>
        <taxon>Marinilabiliales</taxon>
        <taxon>Prolixibacteraceae</taxon>
        <taxon>Gaoshiqia</taxon>
    </lineage>
</organism>
<dbReference type="EMBL" id="JAPAAF010000015">
    <property type="protein sequence ID" value="MCW0483320.1"/>
    <property type="molecule type" value="Genomic_DNA"/>
</dbReference>
<dbReference type="InterPro" id="IPR025209">
    <property type="entry name" value="DUF4209"/>
</dbReference>
<evidence type="ECO:0000259" key="1">
    <source>
        <dbReference type="Pfam" id="PF13910"/>
    </source>
</evidence>
<feature type="domain" description="DUF4209" evidence="1">
    <location>
        <begin position="518"/>
        <end position="606"/>
    </location>
</feature>
<dbReference type="AlphaFoldDB" id="A0AA42CAC6"/>
<proteinExistence type="predicted"/>
<name>A0AA42CAC6_9BACT</name>
<gene>
    <name evidence="2" type="ORF">N2K84_11305</name>
</gene>